<reference evidence="13" key="2">
    <citation type="submission" date="2022-03" db="EMBL/GenBank/DDBJ databases">
        <title>First case of bacteraemia caused by Dielma fastidiosa in a patient hospitalised with diverticulitis.</title>
        <authorList>
            <person name="Forman-Ankjaer B."/>
            <person name="Hvid-Jensen F."/>
            <person name="Kobel C.M."/>
            <person name="Greve T."/>
        </authorList>
    </citation>
    <scope>NUCLEOTIDE SEQUENCE</scope>
    <source>
        <strain evidence="13">AUH_DF_2021</strain>
    </source>
</reference>
<dbReference type="GO" id="GO:0003899">
    <property type="term" value="F:DNA-directed RNA polymerase activity"/>
    <property type="evidence" value="ECO:0007669"/>
    <property type="project" value="UniProtKB-UniRule"/>
</dbReference>
<dbReference type="OrthoDB" id="9805706at2"/>
<gene>
    <name evidence="11" type="primary">rpoA</name>
    <name evidence="14" type="ORF">DES51_10148</name>
    <name evidence="13" type="ORF">MQE39_03170</name>
</gene>
<dbReference type="Gene3D" id="2.170.120.12">
    <property type="entry name" value="DNA-directed RNA polymerase, insert domain"/>
    <property type="match status" value="1"/>
</dbReference>
<dbReference type="Proteomes" id="UP001276902">
    <property type="component" value="Unassembled WGS sequence"/>
</dbReference>
<dbReference type="GO" id="GO:0005737">
    <property type="term" value="C:cytoplasm"/>
    <property type="evidence" value="ECO:0007669"/>
    <property type="project" value="UniProtKB-ARBA"/>
</dbReference>
<keyword evidence="5 11" id="KW-0808">Transferase</keyword>
<name>A0A2V2FHB9_9FIRM</name>
<evidence type="ECO:0000256" key="3">
    <source>
        <dbReference type="ARBA" id="ARBA00015972"/>
    </source>
</evidence>
<comment type="caution">
    <text evidence="13">The sequence shown here is derived from an EMBL/GenBank/DDBJ whole genome shotgun (WGS) entry which is preliminary data.</text>
</comment>
<evidence type="ECO:0000256" key="10">
    <source>
        <dbReference type="ARBA" id="ARBA00048552"/>
    </source>
</evidence>
<dbReference type="InterPro" id="IPR011773">
    <property type="entry name" value="DNA-dir_RpoA"/>
</dbReference>
<feature type="region of interest" description="Alpha N-terminal domain (alpha-NTD)" evidence="11">
    <location>
        <begin position="1"/>
        <end position="239"/>
    </location>
</feature>
<organism evidence="13 16">
    <name type="scientific">Dielma fastidiosa</name>
    <dbReference type="NCBI Taxonomy" id="1034346"/>
    <lineage>
        <taxon>Bacteria</taxon>
        <taxon>Bacillati</taxon>
        <taxon>Bacillota</taxon>
        <taxon>Erysipelotrichia</taxon>
        <taxon>Erysipelotrichales</taxon>
        <taxon>Erysipelotrichaceae</taxon>
        <taxon>Dielma</taxon>
    </lineage>
</organism>
<dbReference type="SUPFAM" id="SSF56553">
    <property type="entry name" value="Insert subdomain of RNA polymerase alpha subunit"/>
    <property type="match status" value="1"/>
</dbReference>
<dbReference type="InterPro" id="IPR011263">
    <property type="entry name" value="DNA-dir_RNA_pol_RpoA/D/Rpb3"/>
</dbReference>
<dbReference type="NCBIfam" id="TIGR02027">
    <property type="entry name" value="rpoA"/>
    <property type="match status" value="1"/>
</dbReference>
<dbReference type="GO" id="GO:0006351">
    <property type="term" value="P:DNA-templated transcription"/>
    <property type="evidence" value="ECO:0007669"/>
    <property type="project" value="UniProtKB-UniRule"/>
</dbReference>
<evidence type="ECO:0000313" key="14">
    <source>
        <dbReference type="EMBL" id="PXX81443.1"/>
    </source>
</evidence>
<evidence type="ECO:0000256" key="1">
    <source>
        <dbReference type="ARBA" id="ARBA00007123"/>
    </source>
</evidence>
<keyword evidence="7 11" id="KW-0804">Transcription</keyword>
<dbReference type="Proteomes" id="UP000247612">
    <property type="component" value="Unassembled WGS sequence"/>
</dbReference>
<sequence>MQKFERAHFEVKEYVESESYGKFVIEPLERGFGQTIGNALRRVLLSSLPGAAVFSIKVDGIYHEFTSIPGIMEDVTAIILNIKTLIMEIDTDEVYTLRISKKGPGPVTGGDIICPEGVKVLNKDLYICTLEEDGVLEMELQARIGRGYVSADTNKQMYQTPNQPLGTIYTDSIYTPIERVSYQVEPTRVGQNAKYDKIIFEIWTNGSITPQESVALGSKILIDHLELLTNVHDAVNDMESIMKEAQGEVVNKGLVMMIEDLDLSVRSYNCLKRAGIQTVEELTQKTEDEMMRVRNLGKKSLKEVKDKIYDLGLSFKSFE</sequence>
<dbReference type="NCBIfam" id="NF003515">
    <property type="entry name" value="PRK05182.2-1"/>
    <property type="match status" value="1"/>
</dbReference>
<evidence type="ECO:0000256" key="7">
    <source>
        <dbReference type="ARBA" id="ARBA00023163"/>
    </source>
</evidence>
<dbReference type="InterPro" id="IPR036603">
    <property type="entry name" value="RBP11-like"/>
</dbReference>
<dbReference type="AlphaFoldDB" id="A0A2V2FHB9"/>
<dbReference type="EMBL" id="JALDAW010000008">
    <property type="protein sequence ID" value="MDY5167125.1"/>
    <property type="molecule type" value="Genomic_DNA"/>
</dbReference>
<evidence type="ECO:0000256" key="9">
    <source>
        <dbReference type="ARBA" id="ARBA00033070"/>
    </source>
</evidence>
<dbReference type="NCBIfam" id="NF003513">
    <property type="entry name" value="PRK05182.1-2"/>
    <property type="match status" value="1"/>
</dbReference>
<dbReference type="GO" id="GO:0003677">
    <property type="term" value="F:DNA binding"/>
    <property type="evidence" value="ECO:0007669"/>
    <property type="project" value="UniProtKB-UniRule"/>
</dbReference>
<dbReference type="EMBL" id="QJKH01000001">
    <property type="protein sequence ID" value="PXX81443.1"/>
    <property type="molecule type" value="Genomic_DNA"/>
</dbReference>
<dbReference type="HAMAP" id="MF_00059">
    <property type="entry name" value="RNApol_bact_RpoA"/>
    <property type="match status" value="1"/>
</dbReference>
<dbReference type="FunFam" id="2.170.120.12:FF:000001">
    <property type="entry name" value="DNA-directed RNA polymerase subunit alpha"/>
    <property type="match status" value="1"/>
</dbReference>
<feature type="domain" description="DNA-directed RNA polymerase RpoA/D/Rpb3-type" evidence="12">
    <location>
        <begin position="20"/>
        <end position="231"/>
    </location>
</feature>
<comment type="domain">
    <text evidence="11">The N-terminal domain is essential for RNAP assembly and basal transcription, whereas the C-terminal domain is involved in interaction with transcriptional regulators and with upstream promoter elements.</text>
</comment>
<dbReference type="GO" id="GO:0046983">
    <property type="term" value="F:protein dimerization activity"/>
    <property type="evidence" value="ECO:0007669"/>
    <property type="project" value="InterPro"/>
</dbReference>
<dbReference type="EC" id="2.7.7.6" evidence="2 11"/>
<evidence type="ECO:0000256" key="11">
    <source>
        <dbReference type="HAMAP-Rule" id="MF_00059"/>
    </source>
</evidence>
<evidence type="ECO:0000256" key="8">
    <source>
        <dbReference type="ARBA" id="ARBA00032524"/>
    </source>
</evidence>
<evidence type="ECO:0000259" key="12">
    <source>
        <dbReference type="SMART" id="SM00662"/>
    </source>
</evidence>
<dbReference type="GeneID" id="94442216"/>
<dbReference type="STRING" id="1034346.GCA_000313565_00047"/>
<protein>
    <recommendedName>
        <fullName evidence="3 11">DNA-directed RNA polymerase subunit alpha</fullName>
        <shortName evidence="11">RNAP subunit alpha</shortName>
        <ecNumber evidence="2 11">2.7.7.6</ecNumber>
    </recommendedName>
    <alternativeName>
        <fullName evidence="9 11">RNA polymerase subunit alpha</fullName>
    </alternativeName>
    <alternativeName>
        <fullName evidence="8 11">Transcriptase subunit alpha</fullName>
    </alternativeName>
</protein>
<evidence type="ECO:0000256" key="2">
    <source>
        <dbReference type="ARBA" id="ARBA00012418"/>
    </source>
</evidence>
<dbReference type="InterPro" id="IPR011262">
    <property type="entry name" value="DNA-dir_RNA_pol_insert"/>
</dbReference>
<dbReference type="Gene3D" id="3.30.1360.10">
    <property type="entry name" value="RNA polymerase, RBP11-like subunit"/>
    <property type="match status" value="1"/>
</dbReference>
<comment type="similarity">
    <text evidence="1 11">Belongs to the RNA polymerase alpha chain family.</text>
</comment>
<reference evidence="14 15" key="1">
    <citation type="submission" date="2018-05" db="EMBL/GenBank/DDBJ databases">
        <title>Genomic Encyclopedia of Type Strains, Phase IV (KMG-IV): sequencing the most valuable type-strain genomes for metagenomic binning, comparative biology and taxonomic classification.</title>
        <authorList>
            <person name="Goeker M."/>
        </authorList>
    </citation>
    <scope>NUCLEOTIDE SEQUENCE [LARGE SCALE GENOMIC DNA]</scope>
    <source>
        <strain evidence="14 15">JC118</strain>
    </source>
</reference>
<dbReference type="Pfam" id="PF03118">
    <property type="entry name" value="RNA_pol_A_CTD"/>
    <property type="match status" value="1"/>
</dbReference>
<evidence type="ECO:0000313" key="16">
    <source>
        <dbReference type="Proteomes" id="UP001276902"/>
    </source>
</evidence>
<dbReference type="InterPro" id="IPR036643">
    <property type="entry name" value="RNApol_insert_sf"/>
</dbReference>
<comment type="catalytic activity">
    <reaction evidence="10 11">
        <text>RNA(n) + a ribonucleoside 5'-triphosphate = RNA(n+1) + diphosphate</text>
        <dbReference type="Rhea" id="RHEA:21248"/>
        <dbReference type="Rhea" id="RHEA-COMP:14527"/>
        <dbReference type="Rhea" id="RHEA-COMP:17342"/>
        <dbReference type="ChEBI" id="CHEBI:33019"/>
        <dbReference type="ChEBI" id="CHEBI:61557"/>
        <dbReference type="ChEBI" id="CHEBI:140395"/>
        <dbReference type="EC" id="2.7.7.6"/>
    </reaction>
</comment>
<dbReference type="Pfam" id="PF01000">
    <property type="entry name" value="RNA_pol_A_bac"/>
    <property type="match status" value="1"/>
</dbReference>
<accession>A0A2V2FHB9</accession>
<dbReference type="InterPro" id="IPR011260">
    <property type="entry name" value="RNAP_asu_C"/>
</dbReference>
<dbReference type="GO" id="GO:0000428">
    <property type="term" value="C:DNA-directed RNA polymerase complex"/>
    <property type="evidence" value="ECO:0007669"/>
    <property type="project" value="UniProtKB-KW"/>
</dbReference>
<dbReference type="Gene3D" id="1.10.150.20">
    <property type="entry name" value="5' to 3' exonuclease, C-terminal subdomain"/>
    <property type="match status" value="1"/>
</dbReference>
<dbReference type="SUPFAM" id="SSF47789">
    <property type="entry name" value="C-terminal domain of RNA polymerase alpha subunit"/>
    <property type="match status" value="1"/>
</dbReference>
<dbReference type="NCBIfam" id="NF003519">
    <property type="entry name" value="PRK05182.2-5"/>
    <property type="match status" value="1"/>
</dbReference>
<dbReference type="Pfam" id="PF01193">
    <property type="entry name" value="RNA_pol_L"/>
    <property type="match status" value="1"/>
</dbReference>
<dbReference type="SUPFAM" id="SSF55257">
    <property type="entry name" value="RBP11-like subunits of RNA polymerase"/>
    <property type="match status" value="1"/>
</dbReference>
<keyword evidence="15" id="KW-1185">Reference proteome</keyword>
<evidence type="ECO:0000256" key="5">
    <source>
        <dbReference type="ARBA" id="ARBA00022679"/>
    </source>
</evidence>
<evidence type="ECO:0000256" key="6">
    <source>
        <dbReference type="ARBA" id="ARBA00022695"/>
    </source>
</evidence>
<dbReference type="CDD" id="cd06928">
    <property type="entry name" value="RNAP_alpha_NTD"/>
    <property type="match status" value="1"/>
</dbReference>
<dbReference type="SMART" id="SM00662">
    <property type="entry name" value="RPOLD"/>
    <property type="match status" value="1"/>
</dbReference>
<feature type="region of interest" description="Alpha C-terminal domain (alpha-CTD)" evidence="11">
    <location>
        <begin position="250"/>
        <end position="319"/>
    </location>
</feature>
<comment type="function">
    <text evidence="11">DNA-dependent RNA polymerase catalyzes the transcription of DNA into RNA using the four ribonucleoside triphosphates as substrates.</text>
</comment>
<comment type="subunit">
    <text evidence="11">Homodimer. The RNAP catalytic core consists of 2 alpha, 1 beta, 1 beta' and 1 omega subunit. When a sigma factor is associated with the core the holoenzyme is formed, which can initiate transcription.</text>
</comment>
<dbReference type="RefSeq" id="WP_022936359.1">
    <property type="nucleotide sequence ID" value="NZ_BAABZA010000001.1"/>
</dbReference>
<keyword evidence="4 11" id="KW-0240">DNA-directed RNA polymerase</keyword>
<keyword evidence="6 11" id="KW-0548">Nucleotidyltransferase</keyword>
<evidence type="ECO:0000256" key="4">
    <source>
        <dbReference type="ARBA" id="ARBA00022478"/>
    </source>
</evidence>
<evidence type="ECO:0000313" key="13">
    <source>
        <dbReference type="EMBL" id="MDY5167125.1"/>
    </source>
</evidence>
<proteinExistence type="inferred from homology"/>
<evidence type="ECO:0000313" key="15">
    <source>
        <dbReference type="Proteomes" id="UP000247612"/>
    </source>
</evidence>